<dbReference type="InterPro" id="IPR005133">
    <property type="entry name" value="PhaG_MnhG_YufB"/>
</dbReference>
<gene>
    <name evidence="4" type="ORF">FOC49_07990</name>
</gene>
<dbReference type="Proteomes" id="UP000425411">
    <property type="component" value="Chromosome"/>
</dbReference>
<accession>A0A2X4RFJ5</accession>
<keyword evidence="3" id="KW-0813">Transport</keyword>
<dbReference type="AlphaFoldDB" id="A0A2X4RFJ5"/>
<dbReference type="GO" id="GO:0015385">
    <property type="term" value="F:sodium:proton antiporter activity"/>
    <property type="evidence" value="ECO:0007669"/>
    <property type="project" value="TreeGrafter"/>
</dbReference>
<evidence type="ECO:0000313" key="4">
    <source>
        <dbReference type="EMBL" id="QGS09951.1"/>
    </source>
</evidence>
<evidence type="ECO:0000256" key="2">
    <source>
        <dbReference type="ARBA" id="ARBA00008404"/>
    </source>
</evidence>
<name>A0A2X4RFJ5_9BACL</name>
<dbReference type="OrthoDB" id="9806575at2"/>
<evidence type="ECO:0000256" key="1">
    <source>
        <dbReference type="ARBA" id="ARBA00004141"/>
    </source>
</evidence>
<dbReference type="GO" id="GO:0016020">
    <property type="term" value="C:membrane"/>
    <property type="evidence" value="ECO:0007669"/>
    <property type="project" value="UniProtKB-SubCell"/>
</dbReference>
<dbReference type="RefSeq" id="WP_004632684.1">
    <property type="nucleotide sequence ID" value="NZ_CP046314.1"/>
</dbReference>
<sequence length="123" mass="13852">MILNSILDIIMIILILISVVAMAATVIGFIRLPDELTKIHAAGVTGSFAVELILITGFIYFYRYLQIFEFKFLLAIAFLFLVAPVSAHMISISAIIFNKKVYSKNQKDEAKKVLDDIQKLNKQ</sequence>
<evidence type="ECO:0000256" key="3">
    <source>
        <dbReference type="ARBA" id="ARBA00022449"/>
    </source>
</evidence>
<reference evidence="4 5" key="1">
    <citation type="submission" date="2019-11" db="EMBL/GenBank/DDBJ databases">
        <title>FDA dAtabase for Regulatory Grade micrObial Sequences (FDA-ARGOS): Supporting development and validation of Infectious Disease Dx tests.</title>
        <authorList>
            <person name="Turner S."/>
            <person name="Byrd R."/>
            <person name="Tallon L."/>
            <person name="Sadzewicz L."/>
            <person name="Vavikolanu K."/>
            <person name="Mehta A."/>
            <person name="Aluvathingal J."/>
            <person name="Nadendla S."/>
            <person name="Myers T."/>
            <person name="Yan Y."/>
            <person name="Sichtig H."/>
        </authorList>
    </citation>
    <scope>NUCLEOTIDE SEQUENCE [LARGE SCALE GENOMIC DNA]</scope>
    <source>
        <strain evidence="4 5">FDAARGOS_741</strain>
    </source>
</reference>
<dbReference type="Pfam" id="PF03334">
    <property type="entry name" value="PhaG_MnhG_YufB"/>
    <property type="match status" value="1"/>
</dbReference>
<proteinExistence type="inferred from homology"/>
<keyword evidence="3" id="KW-0050">Antiport</keyword>
<dbReference type="EMBL" id="CP046314">
    <property type="protein sequence ID" value="QGS09951.1"/>
    <property type="molecule type" value="Genomic_DNA"/>
</dbReference>
<comment type="subcellular location">
    <subcellularLocation>
        <location evidence="1">Membrane</location>
        <topology evidence="1">Multi-pass membrane protein</topology>
    </subcellularLocation>
</comment>
<evidence type="ECO:0000313" key="5">
    <source>
        <dbReference type="Proteomes" id="UP000425411"/>
    </source>
</evidence>
<protein>
    <submittedName>
        <fullName evidence="4">Cation:proton antiporter</fullName>
    </submittedName>
</protein>
<comment type="similarity">
    <text evidence="2">Belongs to the CPA3 antiporters (TC 2.A.63) subunit G family.</text>
</comment>
<organism evidence="4 5">
    <name type="scientific">Gemella morbillorum</name>
    <dbReference type="NCBI Taxonomy" id="29391"/>
    <lineage>
        <taxon>Bacteria</taxon>
        <taxon>Bacillati</taxon>
        <taxon>Bacillota</taxon>
        <taxon>Bacilli</taxon>
        <taxon>Bacillales</taxon>
        <taxon>Gemellaceae</taxon>
        <taxon>Gemella</taxon>
    </lineage>
</organism>
<dbReference type="GeneID" id="93207892"/>
<dbReference type="PANTHER" id="PTHR34703:SF1">
    <property type="entry name" value="ANTIPORTER SUBUNIT MNHG2-RELATED"/>
    <property type="match status" value="1"/>
</dbReference>
<keyword evidence="5" id="KW-1185">Reference proteome</keyword>
<dbReference type="PANTHER" id="PTHR34703">
    <property type="entry name" value="ANTIPORTER SUBUNIT MNHG2-RELATED"/>
    <property type="match status" value="1"/>
</dbReference>